<dbReference type="InterPro" id="IPR005135">
    <property type="entry name" value="Endo/exonuclease/phosphatase"/>
</dbReference>
<feature type="domain" description="Endonuclease/exonuclease/phosphatase" evidence="1">
    <location>
        <begin position="123"/>
        <end position="252"/>
    </location>
</feature>
<dbReference type="SUPFAM" id="SSF56219">
    <property type="entry name" value="DNase I-like"/>
    <property type="match status" value="1"/>
</dbReference>
<dbReference type="EMBL" id="JAVFWL010000002">
    <property type="protein sequence ID" value="KAK6735831.1"/>
    <property type="molecule type" value="Genomic_DNA"/>
</dbReference>
<gene>
    <name evidence="2" type="primary">Necator_chrII.g6633</name>
    <name evidence="2" type="ORF">RB195_018840</name>
</gene>
<evidence type="ECO:0000259" key="1">
    <source>
        <dbReference type="Pfam" id="PF03372"/>
    </source>
</evidence>
<evidence type="ECO:0000313" key="3">
    <source>
        <dbReference type="Proteomes" id="UP001303046"/>
    </source>
</evidence>
<keyword evidence="3" id="KW-1185">Reference proteome</keyword>
<comment type="caution">
    <text evidence="2">The sequence shown here is derived from an EMBL/GenBank/DDBJ whole genome shotgun (WGS) entry which is preliminary data.</text>
</comment>
<sequence length="285" mass="32149">MLQRSVAARSVVKQLLAPPFAARDGLTSVPTAAFSASFRARAQMHRNYTRDSCRFVPNIYPLASTTVYRFIVAWRRNWASKCDAQRRLLRTSLILNQRDTRTTRQGDCLRLYTYKARTVSTDADLHALLGAAERIKFHVIALQETKCRRSDVQQMNDGTLGGVGFVVHPSVVHPVDSHEILSPRLAILRLRPLHQKPISIINCYSPTSAADDSELDAFHEELEEVVRDEKSFYTFVVGDFNFREEMPQKRNIGLEDLDWGTGMKMAIVSPGCCPPLASFMGTLFS</sequence>
<dbReference type="Pfam" id="PF03372">
    <property type="entry name" value="Exo_endo_phos"/>
    <property type="match status" value="1"/>
</dbReference>
<dbReference type="Proteomes" id="UP001303046">
    <property type="component" value="Unassembled WGS sequence"/>
</dbReference>
<protein>
    <recommendedName>
        <fullName evidence="1">Endonuclease/exonuclease/phosphatase domain-containing protein</fullName>
    </recommendedName>
</protein>
<evidence type="ECO:0000313" key="2">
    <source>
        <dbReference type="EMBL" id="KAK6735831.1"/>
    </source>
</evidence>
<reference evidence="2 3" key="1">
    <citation type="submission" date="2023-08" db="EMBL/GenBank/DDBJ databases">
        <title>A Necator americanus chromosomal reference genome.</title>
        <authorList>
            <person name="Ilik V."/>
            <person name="Petrzelkova K.J."/>
            <person name="Pardy F."/>
            <person name="Fuh T."/>
            <person name="Niatou-Singa F.S."/>
            <person name="Gouil Q."/>
            <person name="Baker L."/>
            <person name="Ritchie M.E."/>
            <person name="Jex A.R."/>
            <person name="Gazzola D."/>
            <person name="Li H."/>
            <person name="Toshio Fujiwara R."/>
            <person name="Zhan B."/>
            <person name="Aroian R.V."/>
            <person name="Pafco B."/>
            <person name="Schwarz E.M."/>
        </authorList>
    </citation>
    <scope>NUCLEOTIDE SEQUENCE [LARGE SCALE GENOMIC DNA]</scope>
    <source>
        <strain evidence="2 3">Aroian</strain>
        <tissue evidence="2">Whole animal</tissue>
    </source>
</reference>
<dbReference type="InterPro" id="IPR036691">
    <property type="entry name" value="Endo/exonu/phosph_ase_sf"/>
</dbReference>
<organism evidence="2 3">
    <name type="scientific">Necator americanus</name>
    <name type="common">Human hookworm</name>
    <dbReference type="NCBI Taxonomy" id="51031"/>
    <lineage>
        <taxon>Eukaryota</taxon>
        <taxon>Metazoa</taxon>
        <taxon>Ecdysozoa</taxon>
        <taxon>Nematoda</taxon>
        <taxon>Chromadorea</taxon>
        <taxon>Rhabditida</taxon>
        <taxon>Rhabditina</taxon>
        <taxon>Rhabditomorpha</taxon>
        <taxon>Strongyloidea</taxon>
        <taxon>Ancylostomatidae</taxon>
        <taxon>Bunostominae</taxon>
        <taxon>Necator</taxon>
    </lineage>
</organism>
<accession>A0ABR1CBH1</accession>
<dbReference type="Gene3D" id="3.60.10.10">
    <property type="entry name" value="Endonuclease/exonuclease/phosphatase"/>
    <property type="match status" value="1"/>
</dbReference>
<name>A0ABR1CBH1_NECAM</name>
<proteinExistence type="predicted"/>